<dbReference type="Proteomes" id="UP000068382">
    <property type="component" value="Unassembled WGS sequence"/>
</dbReference>
<keyword evidence="2" id="KW-0813">Transport</keyword>
<evidence type="ECO:0000256" key="4">
    <source>
        <dbReference type="ARBA" id="ARBA00022692"/>
    </source>
</evidence>
<dbReference type="OrthoDB" id="445589at2"/>
<feature type="transmembrane region" description="Helical" evidence="9">
    <location>
        <begin position="200"/>
        <end position="221"/>
    </location>
</feature>
<dbReference type="InterPro" id="IPR044669">
    <property type="entry name" value="YneE/VCCN1/2-like"/>
</dbReference>
<dbReference type="GO" id="GO:0005254">
    <property type="term" value="F:chloride channel activity"/>
    <property type="evidence" value="ECO:0007669"/>
    <property type="project" value="InterPro"/>
</dbReference>
<evidence type="ECO:0000256" key="9">
    <source>
        <dbReference type="SAM" id="Phobius"/>
    </source>
</evidence>
<organism evidence="10 11">
    <name type="scientific">Tritonibacter horizontis</name>
    <dbReference type="NCBI Taxonomy" id="1768241"/>
    <lineage>
        <taxon>Bacteria</taxon>
        <taxon>Pseudomonadati</taxon>
        <taxon>Pseudomonadota</taxon>
        <taxon>Alphaproteobacteria</taxon>
        <taxon>Rhodobacterales</taxon>
        <taxon>Paracoccaceae</taxon>
        <taxon>Tritonibacter</taxon>
    </lineage>
</organism>
<proteinExistence type="inferred from homology"/>
<keyword evidence="3" id="KW-1003">Cell membrane</keyword>
<dbReference type="GO" id="GO:0005886">
    <property type="term" value="C:plasma membrane"/>
    <property type="evidence" value="ECO:0007669"/>
    <property type="project" value="UniProtKB-SubCell"/>
</dbReference>
<dbReference type="EMBL" id="LPUY01000057">
    <property type="protein sequence ID" value="KUP93194.1"/>
    <property type="molecule type" value="Genomic_DNA"/>
</dbReference>
<evidence type="ECO:0000256" key="7">
    <source>
        <dbReference type="ARBA" id="ARBA00023136"/>
    </source>
</evidence>
<evidence type="ECO:0000256" key="2">
    <source>
        <dbReference type="ARBA" id="ARBA00022448"/>
    </source>
</evidence>
<evidence type="ECO:0000256" key="3">
    <source>
        <dbReference type="ARBA" id="ARBA00022475"/>
    </source>
</evidence>
<comment type="similarity">
    <text evidence="8">Belongs to the anion channel-forming bestrophin (TC 1.A.46) family.</text>
</comment>
<dbReference type="AlphaFoldDB" id="A0A132BY29"/>
<comment type="caution">
    <text evidence="10">The sequence shown here is derived from an EMBL/GenBank/DDBJ whole genome shotgun (WGS) entry which is preliminary data.</text>
</comment>
<evidence type="ECO:0000256" key="5">
    <source>
        <dbReference type="ARBA" id="ARBA00022989"/>
    </source>
</evidence>
<dbReference type="Pfam" id="PF25539">
    <property type="entry name" value="Bestrophin_2"/>
    <property type="match status" value="1"/>
</dbReference>
<feature type="transmembrane region" description="Helical" evidence="9">
    <location>
        <begin position="227"/>
        <end position="246"/>
    </location>
</feature>
<feature type="transmembrane region" description="Helical" evidence="9">
    <location>
        <begin position="53"/>
        <end position="69"/>
    </location>
</feature>
<protein>
    <submittedName>
        <fullName evidence="10">Bestrophin, RFP-TM, chloride channel</fullName>
    </submittedName>
</protein>
<evidence type="ECO:0000256" key="8">
    <source>
        <dbReference type="ARBA" id="ARBA00034708"/>
    </source>
</evidence>
<feature type="transmembrane region" description="Helical" evidence="9">
    <location>
        <begin position="20"/>
        <end position="41"/>
    </location>
</feature>
<name>A0A132BY29_9RHOB</name>
<evidence type="ECO:0000256" key="1">
    <source>
        <dbReference type="ARBA" id="ARBA00004651"/>
    </source>
</evidence>
<evidence type="ECO:0000313" key="10">
    <source>
        <dbReference type="EMBL" id="KUP93194.1"/>
    </source>
</evidence>
<comment type="subcellular location">
    <subcellularLocation>
        <location evidence="1">Cell membrane</location>
        <topology evidence="1">Multi-pass membrane protein</topology>
    </subcellularLocation>
</comment>
<keyword evidence="7 9" id="KW-0472">Membrane</keyword>
<dbReference type="PATRIC" id="fig|1768241.3.peg.2008"/>
<gene>
    <name evidence="10" type="ORF">TRIHO_19110</name>
</gene>
<dbReference type="PANTHER" id="PTHR33281:SF19">
    <property type="entry name" value="VOLTAGE-DEPENDENT ANION CHANNEL-FORMING PROTEIN YNEE"/>
    <property type="match status" value="1"/>
</dbReference>
<accession>A0A132BY29</accession>
<reference evidence="10 11" key="1">
    <citation type="submission" date="2015-12" db="EMBL/GenBank/DDBJ databases">
        <title>Genome sequence of the marine Rhodobacteraceae strain O3.65, Candidatus Tritonibacter horizontis.</title>
        <authorList>
            <person name="Poehlein A."/>
            <person name="Giebel H.A."/>
            <person name="Voget S."/>
            <person name="Brinkhoff T."/>
        </authorList>
    </citation>
    <scope>NUCLEOTIDE SEQUENCE [LARGE SCALE GENOMIC DNA]</scope>
    <source>
        <strain evidence="10 11">O3.65</strain>
    </source>
</reference>
<keyword evidence="4 9" id="KW-0812">Transmembrane</keyword>
<sequence length="294" mass="32559">MIVRHKPGFLELLIATHGSVLPRILPRIAVLTALAALLVWVDVDMIALPHTNAAPFAVFGVALSLFLGFRNNAAYDRWWEGRKLWGQLVADMRALGRDVALFLPAEYQRRPLRLALAFIHLHRANLRRLSQDEAGHAWLDDGDDLRAVPHPPCAALDLMTRHMVTHAPDGFAKKALSERIGSITLAQAGCERIAATPLPFVYSLLVFRTTYLYCLLFPFSLIEGAGWMTPLFVAIVAYVFFGLAEVTEELSNPFGKTVNGLPLDAMCRTIEISLLTQMGEDAPAPLQPDGYYLS</sequence>
<keyword evidence="6" id="KW-0406">Ion transport</keyword>
<evidence type="ECO:0000256" key="6">
    <source>
        <dbReference type="ARBA" id="ARBA00023065"/>
    </source>
</evidence>
<keyword evidence="5 9" id="KW-1133">Transmembrane helix</keyword>
<keyword evidence="11" id="KW-1185">Reference proteome</keyword>
<evidence type="ECO:0000313" key="11">
    <source>
        <dbReference type="Proteomes" id="UP000068382"/>
    </source>
</evidence>
<dbReference type="PANTHER" id="PTHR33281">
    <property type="entry name" value="UPF0187 PROTEIN YNEE"/>
    <property type="match status" value="1"/>
</dbReference>
<dbReference type="RefSeq" id="WP_068242449.1">
    <property type="nucleotide sequence ID" value="NZ_LPUY01000057.1"/>
</dbReference>